<name>A0A031FNJ1_9MICO</name>
<dbReference type="Pfam" id="PF14300">
    <property type="entry name" value="DMP19"/>
    <property type="match status" value="1"/>
</dbReference>
<dbReference type="AlphaFoldDB" id="A0A031FNJ1"/>
<keyword evidence="3" id="KW-1185">Reference proteome</keyword>
<evidence type="ECO:0000313" key="3">
    <source>
        <dbReference type="Proteomes" id="UP000024001"/>
    </source>
</evidence>
<accession>A0A031FNJ1</accession>
<evidence type="ECO:0000259" key="1">
    <source>
        <dbReference type="Pfam" id="PF14300"/>
    </source>
</evidence>
<dbReference type="InterPro" id="IPR025402">
    <property type="entry name" value="DMP19_C"/>
</dbReference>
<dbReference type="PATRIC" id="fig|273677.3.peg.2593"/>
<comment type="caution">
    <text evidence="2">The sequence shown here is derived from an EMBL/GenBank/DDBJ whole genome shotgun (WGS) entry which is preliminary data.</text>
</comment>
<gene>
    <name evidence="2" type="ORF">BW34_02621</name>
</gene>
<proteinExistence type="predicted"/>
<dbReference type="RefSeq" id="WP_036313375.1">
    <property type="nucleotide sequence ID" value="NZ_JFYO01000011.1"/>
</dbReference>
<organism evidence="2 3">
    <name type="scientific">Microbacterium oleivorans</name>
    <dbReference type="NCBI Taxonomy" id="273677"/>
    <lineage>
        <taxon>Bacteria</taxon>
        <taxon>Bacillati</taxon>
        <taxon>Actinomycetota</taxon>
        <taxon>Actinomycetes</taxon>
        <taxon>Micrococcales</taxon>
        <taxon>Microbacteriaceae</taxon>
        <taxon>Microbacterium</taxon>
    </lineage>
</organism>
<dbReference type="OrthoDB" id="5147630at2"/>
<protein>
    <recommendedName>
        <fullName evidence="1">DNA mimic protein DMP19 C-terminal domain-containing protein</fullName>
    </recommendedName>
</protein>
<sequence>MSSPSDEIWNRALDFDVPAPLAGDLAVRRALTFHGMVNNGGLWYAIEVHAADEEFPLDAIAEAYRTLGLEATAEAVDRAAAEYEQTTGIGDDDAWAEAEERINEDYRIDDADISAAIERTLAQEPELFAPTD</sequence>
<dbReference type="EMBL" id="JFYO01000011">
    <property type="protein sequence ID" value="EZP25170.1"/>
    <property type="molecule type" value="Genomic_DNA"/>
</dbReference>
<evidence type="ECO:0000313" key="2">
    <source>
        <dbReference type="EMBL" id="EZP25170.1"/>
    </source>
</evidence>
<dbReference type="Proteomes" id="UP000024001">
    <property type="component" value="Unassembled WGS sequence"/>
</dbReference>
<feature type="domain" description="DNA mimic protein DMP19 C-terminal" evidence="1">
    <location>
        <begin position="32"/>
        <end position="110"/>
    </location>
</feature>
<reference evidence="2 3" key="1">
    <citation type="submission" date="2014-03" db="EMBL/GenBank/DDBJ databases">
        <title>Draft Genome Sequences of 13 Willow Endophytes.</title>
        <authorList>
            <person name="Gan H.Y."/>
            <person name="Gan H.M."/>
            <person name="Savka M.A."/>
            <person name="Hudson A.O."/>
        </authorList>
    </citation>
    <scope>NUCLEOTIDE SEQUENCE [LARGE SCALE GENOMIC DNA]</scope>
    <source>
        <strain evidence="2 3">RIT293</strain>
    </source>
</reference>